<evidence type="ECO:0000256" key="3">
    <source>
        <dbReference type="ARBA" id="ARBA00022692"/>
    </source>
</evidence>
<feature type="transmembrane region" description="Helical" evidence="12">
    <location>
        <begin position="2042"/>
        <end position="2067"/>
    </location>
</feature>
<keyword evidence="4" id="KW-0677">Repeat</keyword>
<feature type="repeat" description="ANK" evidence="10">
    <location>
        <begin position="902"/>
        <end position="934"/>
    </location>
</feature>
<sequence>MAETEPLEPKKPSTAPEAPKSRIPVPSSIYADSTRSGYLAELSGQVYVDEVEELSPFATRPPHRRGRPRTSRQFSDQSHDQYGPPGILHETIESSPQRAGGGGARRRRGLRRRTSSEFGDSSIELLGPSETMDIDESDSTDELLTESLRESGETGSDEEFGRKGSDPGEKGSSTFRRYSEKKGGKKEKLTKSKTVVEGKPHTDDDELEKDDGRRRDASDPSRKWDRVEAGGEHSRRRDRRERTEPREREERREPSDSRRRERGPSEPKSGGWERVEAGGGDGRKKRDRRDRSDPKESRRDRDERRDQSDRRSRGRDESEPKSGGWERVKPGAGGERQRDKRERSDPRDTSDTRKDSKSKGRQLSQKEKQRQLSKKWQREPGKPLTRAGEETSRTPSRTPSKSPGKSPGGGKAKSPAPGLGKGKLPAFSPSPKRYPPKEGAIEKVELWKKDVEQKGGKLGSDGKMVPHGPLKPGQSPKKDWDRVSAPTVAKAPTAGTSKKDSKSPQRGPGAAAAADQDGKDKKQKGTEAGKTGVEWDPEVEKFEEDEWKKPSKPPTLRLNTEGMDPAQLEEKMKEDAIRDTAAGMRLLQLSQSGDWYGVEGHLRYLEKRVHSGLVTNLKPLAGVKDEGTGWTPLMYAIKDNRVQIADRLLEMGCDVNAKANDGLRPIHLAAIHGRDDTIRFLIFKKADVTVVTEGKKQNLLHIACSRTGGNNSSVLRALLAVMPKEARLQKDSDGNIPLFVALKNGLRGACQELLSGQAEAQLSMKTDPQEDTPLHLAVKKKDLEIARIFVDSGANVDAVNELGQTCLHIAAELGDENLSKFFYLVKANPHLADKQDRTPIHIAAMNGHTQLIDLFADKFKVSVFERTRDGSTLMHIASLHGHPETAMALFRKGVPLQMPNKGGARSIHIAARHGHAAMIAKLLEKGEKVDSVTNDNFTALHIAVDAVRPNVVETLLGYGAEVHIKGGKDQETPLHIGARVLGGEKCALMLLKSGANPNITMENGETPLHVAARHGRLKIIRLMLEDGANPQQRGKDGDTPLHFACRYGHIRVVQELLDYVKKVKSPNECQLYINTVTVKGESALHHAAKLNYRKINLSESEQDLKRETIGRDIVKLLLDGGASVSRQTKETNETVFHYAAKEGNYEIMVEMLSRLSTVECQRALNKQSTKGWSPLLIASRKGHTAAVQTLLEYHARVDVFDTEGRSGLHLAAENGFQEICGILLDHKAFINAKSRVGLTALHYAAMKGFSKLCLFLINEHGAAVDALTLKKQTPLHLAAENGQLEVCRLLMGLRASSDATDDKGQKPIHLAAQNNHANVIKLFLKSSSALVSSYTKDGSTCAHLAAMQGSVSVLEELMKFDKQGVINARNLSTDATALQLAAEGGHAELVKSLLKAGASASDENRAGYTAAHLAAKNGHTNVLEALRNAQEDSINLISRKLGMSALHIAAYYGQTETVRELLQFIPATSGTDPPLTVATAFIRELGTESKLTPLHMAAYSGEENVVRLLLNFEGVQADAPTQNFGFNPLHLACRGGHTTVVGLLLSRSSELLESKDESGKSSLHIASVNGHKHMVEVLLGQGAEIDAIDKELWTPLICAAKAGHLDVVKLLVESGGSPLAKTSKGHSAIWFAAAENHNDVLSYLMKKEHDTYGLLEDKDFVFNITVCGKNIDNEPIDEFVLLSPAPVDVAAKMSSFLVYVSTKEKERAKDLLAASKHCEGMAAELLALAAGAESAGKVLGAVDRKGMEFLDVLIENEQKEVIAHTVVQRHLQEIWVGQLEWADWKLLLLFFSFVFVPPVWITFSLPFGPRHHNIPIVKFMSYLTSHIHLMILLCLTCVTPIHPVFPIRSNLMPYWFETMLFIWLGGLLVAELHNPSDKSGLGWIKVAVLVSCYMGLILHFVAFALDKESYGTVLYIRDQLLGLGILLACVQILDFLSFHYLFGPWAIIIGNLMKDLARFLAVLAIFMVGFSLVMAALNHPIHPRRKQLPEDKIPKTLTSGLPSGVLVTPIDAFELLFFALFGLNSANEMKVEVLGQPEWTIVLFKIFFGVYLLVTVIVLINLLIAMMSDTYQRIEAQSDIEWKYGLAKLIRSMHRTTATPSPLNLLIDWGNWMYKKYKKWREPSKALKWEGEGEKAEDGEKSDEPKVVKVEPKERWQMIFQKMQATNRAASDMMGVSNTQLGALIGVGGSLHGSGFGGSTLSAGGSQRHRIEMVTDWHLIAKKYRILVGKEEPVEEHDSGNDHGSGNHHGSSSHMGSSMMVHSKQQM</sequence>
<accession>A0ABP1Q1R6</accession>
<feature type="repeat" description="ANK" evidence="10">
    <location>
        <begin position="628"/>
        <end position="660"/>
    </location>
</feature>
<feature type="compositionally biased region" description="Basic and acidic residues" evidence="11">
    <location>
        <begin position="516"/>
        <end position="527"/>
    </location>
</feature>
<keyword evidence="9" id="KW-0407">Ion channel</keyword>
<reference evidence="14 15" key="1">
    <citation type="submission" date="2024-08" db="EMBL/GenBank/DDBJ databases">
        <authorList>
            <person name="Cucini C."/>
            <person name="Frati F."/>
        </authorList>
    </citation>
    <scope>NUCLEOTIDE SEQUENCE [LARGE SCALE GENOMIC DNA]</scope>
</reference>
<keyword evidence="15" id="KW-1185">Reference proteome</keyword>
<feature type="repeat" description="ANK" evidence="10">
    <location>
        <begin position="1036"/>
        <end position="1068"/>
    </location>
</feature>
<feature type="region of interest" description="Disordered" evidence="11">
    <location>
        <begin position="2233"/>
        <end position="2267"/>
    </location>
</feature>
<feature type="compositionally biased region" description="Low complexity" evidence="11">
    <location>
        <begin position="2242"/>
        <end position="2259"/>
    </location>
</feature>
<feature type="repeat" description="ANK" evidence="10">
    <location>
        <begin position="935"/>
        <end position="967"/>
    </location>
</feature>
<proteinExistence type="predicted"/>
<evidence type="ECO:0000259" key="13">
    <source>
        <dbReference type="Pfam" id="PF00520"/>
    </source>
</evidence>
<keyword evidence="6 10" id="KW-0040">ANK repeat</keyword>
<feature type="repeat" description="ANK" evidence="10">
    <location>
        <begin position="1489"/>
        <end position="1511"/>
    </location>
</feature>
<dbReference type="PRINTS" id="PR01097">
    <property type="entry name" value="TRNSRECEPTRP"/>
</dbReference>
<evidence type="ECO:0000256" key="6">
    <source>
        <dbReference type="ARBA" id="ARBA00023043"/>
    </source>
</evidence>
<evidence type="ECO:0000256" key="12">
    <source>
        <dbReference type="SAM" id="Phobius"/>
    </source>
</evidence>
<feature type="transmembrane region" description="Helical" evidence="12">
    <location>
        <begin position="1853"/>
        <end position="1870"/>
    </location>
</feature>
<dbReference type="EMBL" id="CAXLJM020000019">
    <property type="protein sequence ID" value="CAL8086049.1"/>
    <property type="molecule type" value="Genomic_DNA"/>
</dbReference>
<dbReference type="InterPro" id="IPR036770">
    <property type="entry name" value="Ankyrin_rpt-contain_sf"/>
</dbReference>
<feature type="compositionally biased region" description="Acidic residues" evidence="11">
    <location>
        <begin position="535"/>
        <end position="545"/>
    </location>
</feature>
<keyword evidence="7" id="KW-0406">Ion transport</keyword>
<feature type="repeat" description="ANK" evidence="10">
    <location>
        <begin position="1270"/>
        <end position="1302"/>
    </location>
</feature>
<feature type="region of interest" description="Disordered" evidence="11">
    <location>
        <begin position="2128"/>
        <end position="2147"/>
    </location>
</feature>
<evidence type="ECO:0000313" key="15">
    <source>
        <dbReference type="Proteomes" id="UP001642540"/>
    </source>
</evidence>
<feature type="transmembrane region" description="Helical" evidence="12">
    <location>
        <begin position="1925"/>
        <end position="1947"/>
    </location>
</feature>
<gene>
    <name evidence="14" type="ORF">ODALV1_LOCUS6316</name>
</gene>
<feature type="compositionally biased region" description="Basic and acidic residues" evidence="11">
    <location>
        <begin position="159"/>
        <end position="169"/>
    </location>
</feature>
<dbReference type="Pfam" id="PF12796">
    <property type="entry name" value="Ank_2"/>
    <property type="match status" value="7"/>
</dbReference>
<feature type="repeat" description="ANK" evidence="10">
    <location>
        <begin position="1003"/>
        <end position="1035"/>
    </location>
</feature>
<feature type="repeat" description="ANK" evidence="10">
    <location>
        <begin position="1591"/>
        <end position="1623"/>
    </location>
</feature>
<dbReference type="InterPro" id="IPR002153">
    <property type="entry name" value="TRPC_channel"/>
</dbReference>
<keyword evidence="5 12" id="KW-1133">Transmembrane helix</keyword>
<keyword evidence="8 12" id="KW-0472">Membrane</keyword>
<dbReference type="Pfam" id="PF00023">
    <property type="entry name" value="Ank"/>
    <property type="match status" value="3"/>
</dbReference>
<feature type="compositionally biased region" description="Acidic residues" evidence="11">
    <location>
        <begin position="132"/>
        <end position="144"/>
    </location>
</feature>
<dbReference type="PROSITE" id="PS50088">
    <property type="entry name" value="ANK_REPEAT"/>
    <property type="match status" value="19"/>
</dbReference>
<evidence type="ECO:0000256" key="11">
    <source>
        <dbReference type="SAM" id="MobiDB-lite"/>
    </source>
</evidence>
<feature type="repeat" description="ANK" evidence="10">
    <location>
        <begin position="661"/>
        <end position="693"/>
    </location>
</feature>
<feature type="transmembrane region" description="Helical" evidence="12">
    <location>
        <begin position="2001"/>
        <end position="2021"/>
    </location>
</feature>
<feature type="repeat" description="ANK" evidence="10">
    <location>
        <begin position="769"/>
        <end position="801"/>
    </location>
</feature>
<organism evidence="14 15">
    <name type="scientific">Orchesella dallaii</name>
    <dbReference type="NCBI Taxonomy" id="48710"/>
    <lineage>
        <taxon>Eukaryota</taxon>
        <taxon>Metazoa</taxon>
        <taxon>Ecdysozoa</taxon>
        <taxon>Arthropoda</taxon>
        <taxon>Hexapoda</taxon>
        <taxon>Collembola</taxon>
        <taxon>Entomobryomorpha</taxon>
        <taxon>Entomobryoidea</taxon>
        <taxon>Orchesellidae</taxon>
        <taxon>Orchesellinae</taxon>
        <taxon>Orchesella</taxon>
    </lineage>
</organism>
<feature type="repeat" description="ANK" evidence="10">
    <location>
        <begin position="1558"/>
        <end position="1590"/>
    </location>
</feature>
<dbReference type="Gene3D" id="1.25.40.20">
    <property type="entry name" value="Ankyrin repeat-containing domain"/>
    <property type="match status" value="8"/>
</dbReference>
<dbReference type="Pfam" id="PF00520">
    <property type="entry name" value="Ion_trans"/>
    <property type="match status" value="1"/>
</dbReference>
<feature type="region of interest" description="Disordered" evidence="11">
    <location>
        <begin position="53"/>
        <end position="561"/>
    </location>
</feature>
<feature type="compositionally biased region" description="Basic and acidic residues" evidence="11">
    <location>
        <begin position="435"/>
        <end position="455"/>
    </location>
</feature>
<keyword evidence="2" id="KW-0813">Transport</keyword>
<evidence type="ECO:0000256" key="2">
    <source>
        <dbReference type="ARBA" id="ARBA00022448"/>
    </source>
</evidence>
<dbReference type="SMART" id="SM00248">
    <property type="entry name" value="ANK"/>
    <property type="match status" value="29"/>
</dbReference>
<dbReference type="Pfam" id="PF13637">
    <property type="entry name" value="Ank_4"/>
    <property type="match status" value="1"/>
</dbReference>
<feature type="repeat" description="ANK" evidence="10">
    <location>
        <begin position="869"/>
        <end position="901"/>
    </location>
</feature>
<feature type="compositionally biased region" description="Basic residues" evidence="11">
    <location>
        <begin position="61"/>
        <end position="70"/>
    </location>
</feature>
<name>A0ABP1Q1R6_9HEXA</name>
<feature type="repeat" description="ANK" evidence="10">
    <location>
        <begin position="1524"/>
        <end position="1556"/>
    </location>
</feature>
<keyword evidence="3 12" id="KW-0812">Transmembrane</keyword>
<protein>
    <recommendedName>
        <fullName evidence="13">Ion transport domain-containing protein</fullName>
    </recommendedName>
</protein>
<evidence type="ECO:0000256" key="10">
    <source>
        <dbReference type="PROSITE-ProRule" id="PRU00023"/>
    </source>
</evidence>
<feature type="compositionally biased region" description="Low complexity" evidence="11">
    <location>
        <begin position="412"/>
        <end position="425"/>
    </location>
</feature>
<feature type="transmembrane region" description="Helical" evidence="12">
    <location>
        <begin position="1819"/>
        <end position="1841"/>
    </location>
</feature>
<evidence type="ECO:0000256" key="5">
    <source>
        <dbReference type="ARBA" id="ARBA00022989"/>
    </source>
</evidence>
<evidence type="ECO:0000256" key="1">
    <source>
        <dbReference type="ARBA" id="ARBA00004141"/>
    </source>
</evidence>
<feature type="compositionally biased region" description="Basic residues" evidence="11">
    <location>
        <begin position="104"/>
        <end position="113"/>
    </location>
</feature>
<dbReference type="PANTHER" id="PTHR24198">
    <property type="entry name" value="ANKYRIN REPEAT AND PROTEIN KINASE DOMAIN-CONTAINING PROTEIN"/>
    <property type="match status" value="1"/>
</dbReference>
<feature type="transmembrane region" description="Helical" evidence="12">
    <location>
        <begin position="1959"/>
        <end position="1981"/>
    </location>
</feature>
<evidence type="ECO:0000256" key="9">
    <source>
        <dbReference type="ARBA" id="ARBA00023303"/>
    </source>
</evidence>
<feature type="repeat" description="ANK" evidence="10">
    <location>
        <begin position="1441"/>
        <end position="1463"/>
    </location>
</feature>
<evidence type="ECO:0000256" key="8">
    <source>
        <dbReference type="ARBA" id="ARBA00023136"/>
    </source>
</evidence>
<evidence type="ECO:0000313" key="14">
    <source>
        <dbReference type="EMBL" id="CAL8086049.1"/>
    </source>
</evidence>
<feature type="transmembrane region" description="Helical" evidence="12">
    <location>
        <begin position="1882"/>
        <end position="1905"/>
    </location>
</feature>
<feature type="compositionally biased region" description="Basic and acidic residues" evidence="11">
    <location>
        <begin position="210"/>
        <end position="392"/>
    </location>
</feature>
<feature type="region of interest" description="Disordered" evidence="11">
    <location>
        <begin position="1"/>
        <end position="29"/>
    </location>
</feature>
<feature type="repeat" description="ANK" evidence="10">
    <location>
        <begin position="1170"/>
        <end position="1202"/>
    </location>
</feature>
<feature type="domain" description="Ion transport" evidence="13">
    <location>
        <begin position="1879"/>
        <end position="2078"/>
    </location>
</feature>
<dbReference type="InterPro" id="IPR005821">
    <property type="entry name" value="Ion_trans_dom"/>
</dbReference>
<dbReference type="PANTHER" id="PTHR24198:SF165">
    <property type="entry name" value="ANKYRIN REPEAT-CONTAINING PROTEIN-RELATED"/>
    <property type="match status" value="1"/>
</dbReference>
<dbReference type="InterPro" id="IPR002110">
    <property type="entry name" value="Ankyrin_rpt"/>
</dbReference>
<feature type="transmembrane region" description="Helical" evidence="12">
    <location>
        <begin position="1786"/>
        <end position="1807"/>
    </location>
</feature>
<evidence type="ECO:0000256" key="7">
    <source>
        <dbReference type="ARBA" id="ARBA00023065"/>
    </source>
</evidence>
<feature type="repeat" description="ANK" evidence="10">
    <location>
        <begin position="1373"/>
        <end position="1405"/>
    </location>
</feature>
<dbReference type="Proteomes" id="UP001642540">
    <property type="component" value="Unassembled WGS sequence"/>
</dbReference>
<dbReference type="SUPFAM" id="SSF48403">
    <property type="entry name" value="Ankyrin repeat"/>
    <property type="match status" value="4"/>
</dbReference>
<evidence type="ECO:0000256" key="4">
    <source>
        <dbReference type="ARBA" id="ARBA00022737"/>
    </source>
</evidence>
<dbReference type="PRINTS" id="PR01415">
    <property type="entry name" value="ANKYRIN"/>
</dbReference>
<feature type="repeat" description="ANK" evidence="10">
    <location>
        <begin position="1236"/>
        <end position="1269"/>
    </location>
</feature>
<comment type="caution">
    <text evidence="14">The sequence shown here is derived from an EMBL/GenBank/DDBJ whole genome shotgun (WGS) entry which is preliminary data.</text>
</comment>
<feature type="repeat" description="ANK" evidence="10">
    <location>
        <begin position="1203"/>
        <end position="1235"/>
    </location>
</feature>
<comment type="subcellular location">
    <subcellularLocation>
        <location evidence="1">Membrane</location>
        <topology evidence="1">Multi-pass membrane protein</topology>
    </subcellularLocation>
</comment>
<feature type="compositionally biased region" description="Basic and acidic residues" evidence="11">
    <location>
        <begin position="177"/>
        <end position="202"/>
    </location>
</feature>
<feature type="compositionally biased region" description="Low complexity" evidence="11">
    <location>
        <begin position="393"/>
        <end position="405"/>
    </location>
</feature>
<feature type="repeat" description="ANK" evidence="10">
    <location>
        <begin position="1303"/>
        <end position="1328"/>
    </location>
</feature>
<dbReference type="PROSITE" id="PS50297">
    <property type="entry name" value="ANK_REP_REGION"/>
    <property type="match status" value="17"/>
</dbReference>